<evidence type="ECO:0000313" key="4">
    <source>
        <dbReference type="Proteomes" id="UP000037179"/>
    </source>
</evidence>
<dbReference type="AlphaFoldDB" id="A0ABC9Z5H0"/>
<name>A0ABC9Z5H0_9NOCA</name>
<reference evidence="3 4" key="2">
    <citation type="journal article" date="2016" name="Genome Announc.">
        <title>Draft Genome Sequence of Erythromycin- and Oxytetracycline-Sensitive Nocardia seriolae Strain U-1 (NBRC 110359).</title>
        <authorList>
            <person name="Imajoh M."/>
            <person name="Sukeda M."/>
            <person name="Shimizu M."/>
            <person name="Yamane J."/>
            <person name="Ohnishi K."/>
            <person name="Oshima S."/>
        </authorList>
    </citation>
    <scope>NUCLEOTIDE SEQUENCE [LARGE SCALE GENOMIC DNA]</scope>
    <source>
        <strain evidence="3 4">U-1</strain>
    </source>
</reference>
<dbReference type="RefSeq" id="WP_036550785.1">
    <property type="nucleotide sequence ID" value="NZ_AP028459.1"/>
</dbReference>
<evidence type="ECO:0000313" key="2">
    <source>
        <dbReference type="EMBL" id="APA96664.1"/>
    </source>
</evidence>
<proteinExistence type="predicted"/>
<dbReference type="Proteomes" id="UP000037179">
    <property type="component" value="Unassembled WGS sequence"/>
</dbReference>
<feature type="region of interest" description="Disordered" evidence="1">
    <location>
        <begin position="1"/>
        <end position="24"/>
    </location>
</feature>
<dbReference type="EMBL" id="BBYQ01000181">
    <property type="protein sequence ID" value="GAP32800.1"/>
    <property type="molecule type" value="Genomic_DNA"/>
</dbReference>
<dbReference type="Proteomes" id="UP000180166">
    <property type="component" value="Chromosome"/>
</dbReference>
<evidence type="ECO:0000313" key="3">
    <source>
        <dbReference type="EMBL" id="GAP32800.1"/>
    </source>
</evidence>
<dbReference type="KEGG" id="nsr:NS506_02602"/>
<dbReference type="EMBL" id="CP017839">
    <property type="protein sequence ID" value="APA96664.1"/>
    <property type="molecule type" value="Genomic_DNA"/>
</dbReference>
<feature type="compositionally biased region" description="Polar residues" evidence="1">
    <location>
        <begin position="14"/>
        <end position="24"/>
    </location>
</feature>
<evidence type="ECO:0000313" key="5">
    <source>
        <dbReference type="Proteomes" id="UP000180166"/>
    </source>
</evidence>
<protein>
    <submittedName>
        <fullName evidence="3">Uncharacterized protein</fullName>
    </submittedName>
</protein>
<evidence type="ECO:0000256" key="1">
    <source>
        <dbReference type="SAM" id="MobiDB-lite"/>
    </source>
</evidence>
<accession>A0ABC9Z5H0</accession>
<keyword evidence="4" id="KW-1185">Reference proteome</keyword>
<reference evidence="4" key="1">
    <citation type="submission" date="2015-07" db="EMBL/GenBank/DDBJ databases">
        <title>Nocardia seriolae U-1 whole genome shotgun sequence.</title>
        <authorList>
            <person name="Imajoh M."/>
            <person name="Fukumoto Y."/>
            <person name="Sukeda M."/>
            <person name="Yamane J."/>
            <person name="Yamasaki K."/>
            <person name="Shimizu M."/>
            <person name="Ohnishi K."/>
            <person name="Oshima S."/>
        </authorList>
    </citation>
    <scope>NUCLEOTIDE SEQUENCE [LARGE SCALE GENOMIC DNA]</scope>
    <source>
        <strain evidence="4">U-1</strain>
    </source>
</reference>
<gene>
    <name evidence="2" type="ORF">NS506_02602</name>
    <name evidence="3" type="ORF">NSK11_contig00181-0009</name>
</gene>
<reference evidence="2 5" key="3">
    <citation type="submission" date="2016-10" db="EMBL/GenBank/DDBJ databases">
        <title>Genome sequence of Nocardia seriolae strain EM150506, isolated from Anguila japonica.</title>
        <authorList>
            <person name="Han H.-J."/>
        </authorList>
    </citation>
    <scope>NUCLEOTIDE SEQUENCE [LARGE SCALE GENOMIC DNA]</scope>
    <source>
        <strain evidence="2 5">EM150506</strain>
    </source>
</reference>
<sequence>MAVPESTEDRYDNSADNGTSYTLTSTDDAAVSGQVFVDMSEHTVVFDGHREPRPRLLLRFFGLAVNGRWLGAPQASVAFYPNATARQPGIAVVVLGEPGGLHIDLGRQLTAESDDIIEAVTAVVQVISQRFLTDLRVAKYWYSKADERRQRASRAYELATMRQDIASRRSSLARAEFDAAHALYRATQNNADA</sequence>
<organism evidence="3 4">
    <name type="scientific">Nocardia seriolae</name>
    <dbReference type="NCBI Taxonomy" id="37332"/>
    <lineage>
        <taxon>Bacteria</taxon>
        <taxon>Bacillati</taxon>
        <taxon>Actinomycetota</taxon>
        <taxon>Actinomycetes</taxon>
        <taxon>Mycobacteriales</taxon>
        <taxon>Nocardiaceae</taxon>
        <taxon>Nocardia</taxon>
    </lineage>
</organism>